<sequence>MSTNVREFLELRRADPTSAELRKMAVINVAVGIAHQREGK</sequence>
<protein>
    <submittedName>
        <fullName evidence="1">Uncharacterized protein</fullName>
    </submittedName>
</protein>
<name>A0A6S7BYC9_9BURK</name>
<accession>A0A6S7BYC9</accession>
<organism evidence="1 2">
    <name type="scientific">Paraburkholderia ultramafica</name>
    <dbReference type="NCBI Taxonomy" id="1544867"/>
    <lineage>
        <taxon>Bacteria</taxon>
        <taxon>Pseudomonadati</taxon>
        <taxon>Pseudomonadota</taxon>
        <taxon>Betaproteobacteria</taxon>
        <taxon>Burkholderiales</taxon>
        <taxon>Burkholderiaceae</taxon>
        <taxon>Paraburkholderia</taxon>
    </lineage>
</organism>
<evidence type="ECO:0000313" key="2">
    <source>
        <dbReference type="Proteomes" id="UP000494365"/>
    </source>
</evidence>
<keyword evidence="2" id="KW-1185">Reference proteome</keyword>
<proteinExistence type="predicted"/>
<gene>
    <name evidence="1" type="ORF">LMG28614_05716</name>
</gene>
<evidence type="ECO:0000313" key="1">
    <source>
        <dbReference type="EMBL" id="CAB3802990.1"/>
    </source>
</evidence>
<dbReference type="AlphaFoldDB" id="A0A6S7BYC9"/>
<reference evidence="1 2" key="1">
    <citation type="submission" date="2020-04" db="EMBL/GenBank/DDBJ databases">
        <authorList>
            <person name="De Canck E."/>
        </authorList>
    </citation>
    <scope>NUCLEOTIDE SEQUENCE [LARGE SCALE GENOMIC DNA]</scope>
    <source>
        <strain evidence="1 2">LMG 28614</strain>
    </source>
</reference>
<dbReference type="Proteomes" id="UP000494365">
    <property type="component" value="Unassembled WGS sequence"/>
</dbReference>
<dbReference type="RefSeq" id="WP_281363677.1">
    <property type="nucleotide sequence ID" value="NZ_CADIKK010000034.1"/>
</dbReference>
<dbReference type="EMBL" id="CADIKK010000034">
    <property type="protein sequence ID" value="CAB3802990.1"/>
    <property type="molecule type" value="Genomic_DNA"/>
</dbReference>